<evidence type="ECO:0000313" key="2">
    <source>
        <dbReference type="Proteomes" id="UP000027192"/>
    </source>
</evidence>
<gene>
    <name evidence="1" type="ORF">EA58_15515</name>
</gene>
<accession>A0A066RSY0</accession>
<dbReference type="Proteomes" id="UP000027192">
    <property type="component" value="Unassembled WGS sequence"/>
</dbReference>
<sequence length="69" mass="8185">MVFIVRFFENNHGENILTPIMKRNRSLIITSQYAESCREQVMLKNPIHSHRLKYIPCNQGLLQKGIERE</sequence>
<keyword evidence="2" id="KW-1185">Reference proteome</keyword>
<proteinExistence type="predicted"/>
<comment type="caution">
    <text evidence="1">The sequence shown here is derived from an EMBL/GenBank/DDBJ whole genome shotgun (WGS) entry which is preliminary data.</text>
</comment>
<protein>
    <submittedName>
        <fullName evidence="1">Uncharacterized protein</fullName>
    </submittedName>
</protein>
<evidence type="ECO:0000313" key="1">
    <source>
        <dbReference type="EMBL" id="KDM90792.1"/>
    </source>
</evidence>
<reference evidence="1 2" key="1">
    <citation type="submission" date="2014-04" db="EMBL/GenBank/DDBJ databases">
        <title>Draft genome sequence of Photobacterium halotolerans S2753: a solonamide, ngercheumicin and holomycin producer.</title>
        <authorList>
            <person name="Machado H.R."/>
            <person name="Gram L."/>
        </authorList>
    </citation>
    <scope>NUCLEOTIDE SEQUENCE [LARGE SCALE GENOMIC DNA]</scope>
    <source>
        <strain evidence="1 2">S2753</strain>
    </source>
</reference>
<organism evidence="1 2">
    <name type="scientific">Photobacterium galatheae</name>
    <dbReference type="NCBI Taxonomy" id="1654360"/>
    <lineage>
        <taxon>Bacteria</taxon>
        <taxon>Pseudomonadati</taxon>
        <taxon>Pseudomonadota</taxon>
        <taxon>Gammaproteobacteria</taxon>
        <taxon>Vibrionales</taxon>
        <taxon>Vibrionaceae</taxon>
        <taxon>Photobacterium</taxon>
    </lineage>
</organism>
<dbReference type="AlphaFoldDB" id="A0A066RSY0"/>
<name>A0A066RSY0_9GAMM</name>
<dbReference type="STRING" id="1654360.EA58_15515"/>
<dbReference type="EMBL" id="JMIB01000028">
    <property type="protein sequence ID" value="KDM90792.1"/>
    <property type="molecule type" value="Genomic_DNA"/>
</dbReference>